<evidence type="ECO:0000256" key="1">
    <source>
        <dbReference type="ARBA" id="ARBA00006734"/>
    </source>
</evidence>
<dbReference type="InterPro" id="IPR002088">
    <property type="entry name" value="Prenyl_trans_a"/>
</dbReference>
<comment type="similarity">
    <text evidence="1 6">Belongs to the protein prenyltransferase subunit alpha family.</text>
</comment>
<dbReference type="AlphaFoldDB" id="A0A2S4V8N9"/>
<evidence type="ECO:0000256" key="6">
    <source>
        <dbReference type="RuleBase" id="RU367120"/>
    </source>
</evidence>
<protein>
    <recommendedName>
        <fullName evidence="6">Geranylgeranyl transferase type-2 subunit alpha</fullName>
        <ecNumber evidence="6">2.5.1.60</ecNumber>
    </recommendedName>
    <alternativeName>
        <fullName evidence="6">Geranylgeranyl transferase type II subunit alpha</fullName>
    </alternativeName>
</protein>
<accession>A0A2S4V8N9</accession>
<dbReference type="PANTHER" id="PTHR11129">
    <property type="entry name" value="PROTEIN FARNESYLTRANSFERASE ALPHA SUBUNIT/RAB GERANYLGERANYL TRANSFERASE ALPHA SUBUNIT"/>
    <property type="match status" value="1"/>
</dbReference>
<dbReference type="EC" id="2.5.1.60" evidence="6"/>
<dbReference type="SUPFAM" id="SSF48439">
    <property type="entry name" value="Protein prenylyltransferase"/>
    <property type="match status" value="1"/>
</dbReference>
<comment type="caution">
    <text evidence="8">The sequence shown here is derived from an EMBL/GenBank/DDBJ whole genome shotgun (WGS) entry which is preliminary data.</text>
</comment>
<proteinExistence type="inferred from homology"/>
<evidence type="ECO:0000256" key="7">
    <source>
        <dbReference type="SAM" id="MobiDB-lite"/>
    </source>
</evidence>
<dbReference type="VEuPathDB" id="FungiDB:PSTT_16996"/>
<keyword evidence="2 6" id="KW-0637">Prenyltransferase</keyword>
<keyword evidence="3 6" id="KW-0808">Transferase</keyword>
<evidence type="ECO:0000256" key="4">
    <source>
        <dbReference type="ARBA" id="ARBA00022737"/>
    </source>
</evidence>
<keyword evidence="4" id="KW-0677">Repeat</keyword>
<reference evidence="9" key="2">
    <citation type="journal article" date="2018" name="BMC Genomics">
        <title>Genomic insights into host adaptation between the wheat stripe rust pathogen (Puccinia striiformis f. sp. tritici) and the barley stripe rust pathogen (Puccinia striiformis f. sp. hordei).</title>
        <authorList>
            <person name="Xia C."/>
            <person name="Wang M."/>
            <person name="Yin C."/>
            <person name="Cornejo O.E."/>
            <person name="Hulbert S.H."/>
            <person name="Chen X."/>
        </authorList>
    </citation>
    <scope>NUCLEOTIDE SEQUENCE [LARGE SCALE GENOMIC DNA]</scope>
    <source>
        <strain evidence="9">93TX-2</strain>
    </source>
</reference>
<dbReference type="VEuPathDB" id="FungiDB:PSHT_10575"/>
<dbReference type="GO" id="GO:0097354">
    <property type="term" value="P:prenylation"/>
    <property type="evidence" value="ECO:0007669"/>
    <property type="project" value="UniProtKB-UniRule"/>
</dbReference>
<dbReference type="EMBL" id="PKSM01000165">
    <property type="protein sequence ID" value="POW05899.1"/>
    <property type="molecule type" value="Genomic_DNA"/>
</dbReference>
<dbReference type="GO" id="GO:0005968">
    <property type="term" value="C:Rab-protein geranylgeranyltransferase complex"/>
    <property type="evidence" value="ECO:0007669"/>
    <property type="project" value="TreeGrafter"/>
</dbReference>
<evidence type="ECO:0000313" key="8">
    <source>
        <dbReference type="EMBL" id="POW05899.1"/>
    </source>
</evidence>
<dbReference type="Proteomes" id="UP000238274">
    <property type="component" value="Unassembled WGS sequence"/>
</dbReference>
<gene>
    <name evidence="8" type="ORF">PSHT_10575</name>
</gene>
<evidence type="ECO:0000256" key="5">
    <source>
        <dbReference type="ARBA" id="ARBA00047658"/>
    </source>
</evidence>
<dbReference type="PANTHER" id="PTHR11129:SF2">
    <property type="entry name" value="GERANYLGERANYL TRANSFERASE TYPE-2 SUBUNIT ALPHA"/>
    <property type="match status" value="1"/>
</dbReference>
<name>A0A2S4V8N9_9BASI</name>
<dbReference type="Pfam" id="PF01239">
    <property type="entry name" value="PPTA"/>
    <property type="match status" value="5"/>
</dbReference>
<sequence>MSPTAPRNFCETIFAPPKTTTDQDEDRGDKKKKKNLSDLVVSVTLTNTPIFAFPYSCYTTTFVNNLDTNFDFDRQHGVKRSKDGSSQPKPMSVEEDAQLTEYKRLNQDLLERHALKRYSEPDSLSLSTMVLRINPEHVTAWSFRRHCLLTLRPRGDPDQEGQAFDGALQGELPLTLASFQRNPKAYPIWEHRKWALAQILLEKMFKLDGRNFHAWDYRRHVISKIKHSQPSERLDADELAFSGQQIEANFSNFSAWHYRSNSYDPNWTNTTIFGLNLKMMMDRVEKDKILKTELEWVRGALWIDPNDQSAWLYHRWLLSQSSYPQKKTFQGRGSDLLYTPFDFPRDEQIQTDEYASIAELLEVEPDAKWAIAALILARPVEYAHLLDRLIALDPLRKQRYLDLVRPQSPS</sequence>
<organism evidence="8 9">
    <name type="scientific">Puccinia striiformis</name>
    <dbReference type="NCBI Taxonomy" id="27350"/>
    <lineage>
        <taxon>Eukaryota</taxon>
        <taxon>Fungi</taxon>
        <taxon>Dikarya</taxon>
        <taxon>Basidiomycota</taxon>
        <taxon>Pucciniomycotina</taxon>
        <taxon>Pucciniomycetes</taxon>
        <taxon>Pucciniales</taxon>
        <taxon>Pucciniaceae</taxon>
        <taxon>Puccinia</taxon>
    </lineage>
</organism>
<dbReference type="GO" id="GO:0004663">
    <property type="term" value="F:Rab geranylgeranyltransferase activity"/>
    <property type="evidence" value="ECO:0007669"/>
    <property type="project" value="UniProtKB-UniRule"/>
</dbReference>
<evidence type="ECO:0000313" key="9">
    <source>
        <dbReference type="Proteomes" id="UP000238274"/>
    </source>
</evidence>
<dbReference type="OrthoDB" id="1658at2759"/>
<comment type="function">
    <text evidence="6">Catalyzes the transfer of a geranyl-geranyl moiety from geranyl-geranyl pyrophosphate to cysteines occuring in specific C-terminal amino acid sequences.</text>
</comment>
<keyword evidence="9" id="KW-1185">Reference proteome</keyword>
<evidence type="ECO:0000256" key="3">
    <source>
        <dbReference type="ARBA" id="ARBA00022679"/>
    </source>
</evidence>
<reference evidence="8 9" key="1">
    <citation type="submission" date="2017-12" db="EMBL/GenBank/DDBJ databases">
        <title>Gene loss provides genomic basis for host adaptation in cereal stripe rust fungi.</title>
        <authorList>
            <person name="Xia C."/>
        </authorList>
    </citation>
    <scope>NUCLEOTIDE SEQUENCE [LARGE SCALE GENOMIC DNA]</scope>
    <source>
        <strain evidence="8 9">93TX-2</strain>
    </source>
</reference>
<evidence type="ECO:0000256" key="2">
    <source>
        <dbReference type="ARBA" id="ARBA00022602"/>
    </source>
</evidence>
<reference evidence="9" key="3">
    <citation type="journal article" date="2018" name="Mol. Plant Microbe Interact.">
        <title>Genome sequence resources for the wheat stripe rust pathogen (Puccinia striiformis f. sp. tritici) and the barley stripe rust pathogen (Puccinia striiformis f. sp. hordei).</title>
        <authorList>
            <person name="Xia C."/>
            <person name="Wang M."/>
            <person name="Yin C."/>
            <person name="Cornejo O.E."/>
            <person name="Hulbert S.H."/>
            <person name="Chen X."/>
        </authorList>
    </citation>
    <scope>NUCLEOTIDE SEQUENCE [LARGE SCALE GENOMIC DNA]</scope>
    <source>
        <strain evidence="9">93TX-2</strain>
    </source>
</reference>
<feature type="region of interest" description="Disordered" evidence="7">
    <location>
        <begin position="1"/>
        <end position="33"/>
    </location>
</feature>
<dbReference type="PROSITE" id="PS51147">
    <property type="entry name" value="PFTA"/>
    <property type="match status" value="3"/>
</dbReference>
<comment type="catalytic activity">
    <reaction evidence="5 6">
        <text>geranylgeranyl diphosphate + L-cysteinyl-[protein] = S-geranylgeranyl-L-cysteinyl-[protein] + diphosphate</text>
        <dbReference type="Rhea" id="RHEA:21240"/>
        <dbReference type="Rhea" id="RHEA-COMP:10131"/>
        <dbReference type="Rhea" id="RHEA-COMP:11537"/>
        <dbReference type="ChEBI" id="CHEBI:29950"/>
        <dbReference type="ChEBI" id="CHEBI:33019"/>
        <dbReference type="ChEBI" id="CHEBI:57533"/>
        <dbReference type="ChEBI" id="CHEBI:86021"/>
        <dbReference type="EC" id="2.5.1.60"/>
    </reaction>
</comment>
<dbReference type="Gene3D" id="1.25.40.120">
    <property type="entry name" value="Protein prenylyltransferase"/>
    <property type="match status" value="1"/>
</dbReference>